<dbReference type="KEGG" id="ehx:EMIHUDRAFT_315397"/>
<evidence type="ECO:0000313" key="3">
    <source>
        <dbReference type="Proteomes" id="UP000013827"/>
    </source>
</evidence>
<evidence type="ECO:0000313" key="2">
    <source>
        <dbReference type="EnsemblProtists" id="EOD24854"/>
    </source>
</evidence>
<dbReference type="RefSeq" id="XP_005777283.1">
    <property type="nucleotide sequence ID" value="XM_005777226.1"/>
</dbReference>
<dbReference type="HOGENOM" id="CLU_2255280_0_0_1"/>
<dbReference type="EnsemblProtists" id="EOD24854">
    <property type="protein sequence ID" value="EOD24854"/>
    <property type="gene ID" value="EMIHUDRAFT_315397"/>
</dbReference>
<evidence type="ECO:0000256" key="1">
    <source>
        <dbReference type="SAM" id="MobiDB-lite"/>
    </source>
</evidence>
<dbReference type="GeneID" id="17270399"/>
<name>A0A0D3JMW9_EMIH1</name>
<dbReference type="Proteomes" id="UP000013827">
    <property type="component" value="Unassembled WGS sequence"/>
</dbReference>
<keyword evidence="3" id="KW-1185">Reference proteome</keyword>
<feature type="region of interest" description="Disordered" evidence="1">
    <location>
        <begin position="18"/>
        <end position="44"/>
    </location>
</feature>
<protein>
    <submittedName>
        <fullName evidence="2">Uncharacterized protein</fullName>
    </submittedName>
</protein>
<dbReference type="AlphaFoldDB" id="A0A0D3JMW9"/>
<reference evidence="2" key="2">
    <citation type="submission" date="2024-10" db="UniProtKB">
        <authorList>
            <consortium name="EnsemblProtists"/>
        </authorList>
    </citation>
    <scope>IDENTIFICATION</scope>
</reference>
<organism evidence="2 3">
    <name type="scientific">Emiliania huxleyi (strain CCMP1516)</name>
    <dbReference type="NCBI Taxonomy" id="280463"/>
    <lineage>
        <taxon>Eukaryota</taxon>
        <taxon>Haptista</taxon>
        <taxon>Haptophyta</taxon>
        <taxon>Prymnesiophyceae</taxon>
        <taxon>Isochrysidales</taxon>
        <taxon>Noelaerhabdaceae</taxon>
        <taxon>Emiliania</taxon>
    </lineage>
</organism>
<accession>A0A0D3JMW9</accession>
<sequence length="104" mass="9427">MAEIAPDGAGCDAAAVAGSTPAAGSGAAASSVEDGSEPGASGAAGLPSTPAACLGWVAGAGAANAGAAPASLELCPGSEGRASPGSVRWRFDASACRVGPACLA</sequence>
<feature type="compositionally biased region" description="Low complexity" evidence="1">
    <location>
        <begin position="18"/>
        <end position="31"/>
    </location>
</feature>
<reference evidence="3" key="1">
    <citation type="journal article" date="2013" name="Nature">
        <title>Pan genome of the phytoplankton Emiliania underpins its global distribution.</title>
        <authorList>
            <person name="Read B.A."/>
            <person name="Kegel J."/>
            <person name="Klute M.J."/>
            <person name="Kuo A."/>
            <person name="Lefebvre S.C."/>
            <person name="Maumus F."/>
            <person name="Mayer C."/>
            <person name="Miller J."/>
            <person name="Monier A."/>
            <person name="Salamov A."/>
            <person name="Young J."/>
            <person name="Aguilar M."/>
            <person name="Claverie J.M."/>
            <person name="Frickenhaus S."/>
            <person name="Gonzalez K."/>
            <person name="Herman E.K."/>
            <person name="Lin Y.C."/>
            <person name="Napier J."/>
            <person name="Ogata H."/>
            <person name="Sarno A.F."/>
            <person name="Shmutz J."/>
            <person name="Schroeder D."/>
            <person name="de Vargas C."/>
            <person name="Verret F."/>
            <person name="von Dassow P."/>
            <person name="Valentin K."/>
            <person name="Van de Peer Y."/>
            <person name="Wheeler G."/>
            <person name="Dacks J.B."/>
            <person name="Delwiche C.F."/>
            <person name="Dyhrman S.T."/>
            <person name="Glockner G."/>
            <person name="John U."/>
            <person name="Richards T."/>
            <person name="Worden A.Z."/>
            <person name="Zhang X."/>
            <person name="Grigoriev I.V."/>
            <person name="Allen A.E."/>
            <person name="Bidle K."/>
            <person name="Borodovsky M."/>
            <person name="Bowler C."/>
            <person name="Brownlee C."/>
            <person name="Cock J.M."/>
            <person name="Elias M."/>
            <person name="Gladyshev V.N."/>
            <person name="Groth M."/>
            <person name="Guda C."/>
            <person name="Hadaegh A."/>
            <person name="Iglesias-Rodriguez M.D."/>
            <person name="Jenkins J."/>
            <person name="Jones B.M."/>
            <person name="Lawson T."/>
            <person name="Leese F."/>
            <person name="Lindquist E."/>
            <person name="Lobanov A."/>
            <person name="Lomsadze A."/>
            <person name="Malik S.B."/>
            <person name="Marsh M.E."/>
            <person name="Mackinder L."/>
            <person name="Mock T."/>
            <person name="Mueller-Roeber B."/>
            <person name="Pagarete A."/>
            <person name="Parker M."/>
            <person name="Probert I."/>
            <person name="Quesneville H."/>
            <person name="Raines C."/>
            <person name="Rensing S.A."/>
            <person name="Riano-Pachon D.M."/>
            <person name="Richier S."/>
            <person name="Rokitta S."/>
            <person name="Shiraiwa Y."/>
            <person name="Soanes D.M."/>
            <person name="van der Giezen M."/>
            <person name="Wahlund T.M."/>
            <person name="Williams B."/>
            <person name="Wilson W."/>
            <person name="Wolfe G."/>
            <person name="Wurch L.L."/>
        </authorList>
    </citation>
    <scope>NUCLEOTIDE SEQUENCE</scope>
</reference>
<proteinExistence type="predicted"/>
<dbReference type="PaxDb" id="2903-EOD24854"/>